<accession>A0A5P2X6S2</accession>
<proteinExistence type="predicted"/>
<dbReference type="InterPro" id="IPR020846">
    <property type="entry name" value="MFS_dom"/>
</dbReference>
<evidence type="ECO:0000256" key="4">
    <source>
        <dbReference type="ARBA" id="ARBA00022692"/>
    </source>
</evidence>
<dbReference type="Gene3D" id="1.20.1250.20">
    <property type="entry name" value="MFS general substrate transporter like domains"/>
    <property type="match status" value="1"/>
</dbReference>
<keyword evidence="6 7" id="KW-0472">Membrane</keyword>
<keyword evidence="4 7" id="KW-0812">Transmembrane</keyword>
<dbReference type="OrthoDB" id="4037113at2"/>
<comment type="subcellular location">
    <subcellularLocation>
        <location evidence="1">Cell membrane</location>
        <topology evidence="1">Multi-pass membrane protein</topology>
    </subcellularLocation>
</comment>
<feature type="transmembrane region" description="Helical" evidence="7">
    <location>
        <begin position="379"/>
        <end position="398"/>
    </location>
</feature>
<dbReference type="GO" id="GO:0022857">
    <property type="term" value="F:transmembrane transporter activity"/>
    <property type="evidence" value="ECO:0007669"/>
    <property type="project" value="InterPro"/>
</dbReference>
<keyword evidence="3" id="KW-1003">Cell membrane</keyword>
<evidence type="ECO:0000313" key="9">
    <source>
        <dbReference type="EMBL" id="QEV58266.1"/>
    </source>
</evidence>
<gene>
    <name evidence="9" type="ORF">CP982_05705</name>
</gene>
<evidence type="ECO:0000256" key="6">
    <source>
        <dbReference type="ARBA" id="ARBA00023136"/>
    </source>
</evidence>
<feature type="transmembrane region" description="Helical" evidence="7">
    <location>
        <begin position="223"/>
        <end position="245"/>
    </location>
</feature>
<feature type="transmembrane region" description="Helical" evidence="7">
    <location>
        <begin position="174"/>
        <end position="192"/>
    </location>
</feature>
<dbReference type="Proteomes" id="UP000326505">
    <property type="component" value="Chromosome"/>
</dbReference>
<dbReference type="PANTHER" id="PTHR23517:SF3">
    <property type="entry name" value="INTEGRAL MEMBRANE TRANSPORT PROTEIN"/>
    <property type="match status" value="1"/>
</dbReference>
<dbReference type="PANTHER" id="PTHR23517">
    <property type="entry name" value="RESISTANCE PROTEIN MDTM, PUTATIVE-RELATED-RELATED"/>
    <property type="match status" value="1"/>
</dbReference>
<keyword evidence="5 7" id="KW-1133">Transmembrane helix</keyword>
<dbReference type="SUPFAM" id="SSF103473">
    <property type="entry name" value="MFS general substrate transporter"/>
    <property type="match status" value="1"/>
</dbReference>
<evidence type="ECO:0000256" key="1">
    <source>
        <dbReference type="ARBA" id="ARBA00004651"/>
    </source>
</evidence>
<dbReference type="Pfam" id="PF07690">
    <property type="entry name" value="MFS_1"/>
    <property type="match status" value="1"/>
</dbReference>
<keyword evidence="2" id="KW-0813">Transport</keyword>
<dbReference type="InterPro" id="IPR050171">
    <property type="entry name" value="MFS_Transporters"/>
</dbReference>
<sequence length="421" mass="42238">MTVTAPRPAAAPSSASVPSARVVITALLATTFLVKACGFAYDFLGYSISAAHGTTAAGAALTLFGVGWCVGQLASGAMTDRLGARSACTIGLLLAAAVCAGLTVASGLNTLMLLAFCLGCTMDVHRPAVSAQINERLTNDGARTRAQGWVYWVSNVGISLSGGVGGFVAQAHGYRFLFALNAVASVAAALLVRRTLTGRRAAPRAEQAHVTYAQIISDARLRWMVAAAIAATTCAYGLISVLPLVMSADGLAPSAYGTAMLANSAAVLLLSPPLTRLLVGRDDRVRYPIGPVLAAGSLILGAAMALAALQHTIVGYATAAVLMVPGEICYSVAAGAFVATAAPAGAIGRYQAALSVAGAIASLTPLAVAGALTAGGRPLVAGLLVASAVLGALACVPLSRTLRTADTADTAEPAGHRPVPY</sequence>
<evidence type="ECO:0000259" key="8">
    <source>
        <dbReference type="PROSITE" id="PS50850"/>
    </source>
</evidence>
<feature type="transmembrane region" description="Helical" evidence="7">
    <location>
        <begin position="149"/>
        <end position="168"/>
    </location>
</feature>
<evidence type="ECO:0000256" key="5">
    <source>
        <dbReference type="ARBA" id="ARBA00022989"/>
    </source>
</evidence>
<evidence type="ECO:0000256" key="7">
    <source>
        <dbReference type="SAM" id="Phobius"/>
    </source>
</evidence>
<evidence type="ECO:0000256" key="2">
    <source>
        <dbReference type="ARBA" id="ARBA00022448"/>
    </source>
</evidence>
<reference evidence="9 10" key="1">
    <citation type="submission" date="2017-09" db="EMBL/GenBank/DDBJ databases">
        <authorList>
            <person name="Lee N."/>
            <person name="Cho B.-K."/>
        </authorList>
    </citation>
    <scope>NUCLEOTIDE SEQUENCE [LARGE SCALE GENOMIC DNA]</scope>
    <source>
        <strain evidence="9 10">ATCC 27465</strain>
    </source>
</reference>
<dbReference type="EMBL" id="CP023690">
    <property type="protein sequence ID" value="QEV58266.1"/>
    <property type="molecule type" value="Genomic_DNA"/>
</dbReference>
<dbReference type="InterPro" id="IPR011701">
    <property type="entry name" value="MFS"/>
</dbReference>
<feature type="transmembrane region" description="Helical" evidence="7">
    <location>
        <begin position="22"/>
        <end position="44"/>
    </location>
</feature>
<dbReference type="AlphaFoldDB" id="A0A5P2X6S2"/>
<feature type="transmembrane region" description="Helical" evidence="7">
    <location>
        <begin position="352"/>
        <end position="373"/>
    </location>
</feature>
<feature type="domain" description="Major facilitator superfamily (MFS) profile" evidence="8">
    <location>
        <begin position="1"/>
        <end position="403"/>
    </location>
</feature>
<feature type="transmembrane region" description="Helical" evidence="7">
    <location>
        <begin position="292"/>
        <end position="313"/>
    </location>
</feature>
<evidence type="ECO:0000313" key="10">
    <source>
        <dbReference type="Proteomes" id="UP000326505"/>
    </source>
</evidence>
<evidence type="ECO:0000256" key="3">
    <source>
        <dbReference type="ARBA" id="ARBA00022475"/>
    </source>
</evidence>
<dbReference type="PROSITE" id="PS50850">
    <property type="entry name" value="MFS"/>
    <property type="match status" value="1"/>
</dbReference>
<dbReference type="GO" id="GO:0005886">
    <property type="term" value="C:plasma membrane"/>
    <property type="evidence" value="ECO:0007669"/>
    <property type="project" value="UniProtKB-SubCell"/>
</dbReference>
<dbReference type="KEGG" id="sspb:CP982_05705"/>
<feature type="transmembrane region" description="Helical" evidence="7">
    <location>
        <begin position="50"/>
        <end position="70"/>
    </location>
</feature>
<feature type="transmembrane region" description="Helical" evidence="7">
    <location>
        <begin position="82"/>
        <end position="105"/>
    </location>
</feature>
<dbReference type="InterPro" id="IPR036259">
    <property type="entry name" value="MFS_trans_sf"/>
</dbReference>
<feature type="transmembrane region" description="Helical" evidence="7">
    <location>
        <begin position="251"/>
        <end position="271"/>
    </location>
</feature>
<feature type="transmembrane region" description="Helical" evidence="7">
    <location>
        <begin position="319"/>
        <end position="340"/>
    </location>
</feature>
<name>A0A5P2X6S2_STRST</name>
<protein>
    <submittedName>
        <fullName evidence="9">MFS transporter</fullName>
    </submittedName>
</protein>
<organism evidence="9 10">
    <name type="scientific">Streptomyces spectabilis</name>
    <dbReference type="NCBI Taxonomy" id="68270"/>
    <lineage>
        <taxon>Bacteria</taxon>
        <taxon>Bacillati</taxon>
        <taxon>Actinomycetota</taxon>
        <taxon>Actinomycetes</taxon>
        <taxon>Kitasatosporales</taxon>
        <taxon>Streptomycetaceae</taxon>
        <taxon>Streptomyces</taxon>
    </lineage>
</organism>